<dbReference type="Gene3D" id="3.20.20.100">
    <property type="entry name" value="NADP-dependent oxidoreductase domain"/>
    <property type="match status" value="1"/>
</dbReference>
<evidence type="ECO:0000256" key="5">
    <source>
        <dbReference type="PIRSR" id="PIRSR000097-2"/>
    </source>
</evidence>
<evidence type="ECO:0000256" key="2">
    <source>
        <dbReference type="ARBA" id="ARBA00022857"/>
    </source>
</evidence>
<dbReference type="InterPro" id="IPR036812">
    <property type="entry name" value="NAD(P)_OxRdtase_dom_sf"/>
</dbReference>
<evidence type="ECO:0000256" key="6">
    <source>
        <dbReference type="PIRSR" id="PIRSR000097-3"/>
    </source>
</evidence>
<proteinExistence type="inferred from homology"/>
<dbReference type="PIRSF" id="PIRSF000097">
    <property type="entry name" value="AKR"/>
    <property type="match status" value="1"/>
</dbReference>
<accession>A0AAW1MHU2</accession>
<evidence type="ECO:0000256" key="3">
    <source>
        <dbReference type="ARBA" id="ARBA00023002"/>
    </source>
</evidence>
<keyword evidence="2" id="KW-0521">NADP</keyword>
<feature type="site" description="Lowers pKa of active site Tyr" evidence="6">
    <location>
        <position position="86"/>
    </location>
</feature>
<dbReference type="InterPro" id="IPR020471">
    <property type="entry name" value="AKR"/>
</dbReference>
<comment type="similarity">
    <text evidence="1">Belongs to the aldo/keto reductase family.</text>
</comment>
<evidence type="ECO:0000256" key="1">
    <source>
        <dbReference type="ARBA" id="ARBA00007905"/>
    </source>
</evidence>
<evidence type="ECO:0000313" key="9">
    <source>
        <dbReference type="Proteomes" id="UP001458880"/>
    </source>
</evidence>
<dbReference type="PANTHER" id="PTHR11732">
    <property type="entry name" value="ALDO/KETO REDUCTASE"/>
    <property type="match status" value="1"/>
</dbReference>
<keyword evidence="3" id="KW-0560">Oxidoreductase</keyword>
<protein>
    <submittedName>
        <fullName evidence="8">Aldo/keto reductase family</fullName>
    </submittedName>
</protein>
<dbReference type="GO" id="GO:0016491">
    <property type="term" value="F:oxidoreductase activity"/>
    <property type="evidence" value="ECO:0007669"/>
    <property type="project" value="UniProtKB-KW"/>
</dbReference>
<dbReference type="InterPro" id="IPR018170">
    <property type="entry name" value="Aldo/ket_reductase_CS"/>
</dbReference>
<dbReference type="AlphaFoldDB" id="A0AAW1MHU2"/>
<evidence type="ECO:0000259" key="7">
    <source>
        <dbReference type="Pfam" id="PF00248"/>
    </source>
</evidence>
<feature type="active site" description="Proton donor" evidence="4">
    <location>
        <position position="57"/>
    </location>
</feature>
<organism evidence="8 9">
    <name type="scientific">Popillia japonica</name>
    <name type="common">Japanese beetle</name>
    <dbReference type="NCBI Taxonomy" id="7064"/>
    <lineage>
        <taxon>Eukaryota</taxon>
        <taxon>Metazoa</taxon>
        <taxon>Ecdysozoa</taxon>
        <taxon>Arthropoda</taxon>
        <taxon>Hexapoda</taxon>
        <taxon>Insecta</taxon>
        <taxon>Pterygota</taxon>
        <taxon>Neoptera</taxon>
        <taxon>Endopterygota</taxon>
        <taxon>Coleoptera</taxon>
        <taxon>Polyphaga</taxon>
        <taxon>Scarabaeiformia</taxon>
        <taxon>Scarabaeidae</taxon>
        <taxon>Rutelinae</taxon>
        <taxon>Popillia</taxon>
    </lineage>
</organism>
<dbReference type="PROSITE" id="PS00063">
    <property type="entry name" value="ALDOKETO_REDUCTASE_3"/>
    <property type="match status" value="1"/>
</dbReference>
<sequence>MLDRLLSHLENRCLELSSNLHKFQLFQNLRAEGDELERAVEVALETGYRHIDTAAVYQNEKYIGKVLQRWLSSNKLKREDLFIVTKLPPSGNRPDGRSLEDLQLDYVDLYLVHVPFAFKEVEGNLHPTTADGKVDLDVTTDIIAVWKAMEAALKAGLTRAIGISNYNKSQIERILANCTIPPQNLQIELHAYFQQKELVNLCKKNNIAVTAYSPLGSPGLGKFLSKQIEMPDILNNPTVKAMAQKHCKTNAQILLRHLIQRGFIVIPKSVTPQRIKENFDIFDFQLDDEDMKKMNALDQGPQARILNFRNAFSGVEDHPEFPME</sequence>
<dbReference type="PROSITE" id="PS00798">
    <property type="entry name" value="ALDOKETO_REDUCTASE_1"/>
    <property type="match status" value="1"/>
</dbReference>
<dbReference type="Pfam" id="PF00248">
    <property type="entry name" value="Aldo_ket_red"/>
    <property type="match status" value="1"/>
</dbReference>
<name>A0AAW1MHU2_POPJA</name>
<dbReference type="SUPFAM" id="SSF51430">
    <property type="entry name" value="NAD(P)-linked oxidoreductase"/>
    <property type="match status" value="1"/>
</dbReference>
<dbReference type="EMBL" id="JASPKY010000045">
    <property type="protein sequence ID" value="KAK9745819.1"/>
    <property type="molecule type" value="Genomic_DNA"/>
</dbReference>
<reference evidence="8 9" key="1">
    <citation type="journal article" date="2024" name="BMC Genomics">
        <title>De novo assembly and annotation of Popillia japonica's genome with initial clues to its potential as an invasive pest.</title>
        <authorList>
            <person name="Cucini C."/>
            <person name="Boschi S."/>
            <person name="Funari R."/>
            <person name="Cardaioli E."/>
            <person name="Iannotti N."/>
            <person name="Marturano G."/>
            <person name="Paoli F."/>
            <person name="Bruttini M."/>
            <person name="Carapelli A."/>
            <person name="Frati F."/>
            <person name="Nardi F."/>
        </authorList>
    </citation>
    <scope>NUCLEOTIDE SEQUENCE [LARGE SCALE GENOMIC DNA]</scope>
    <source>
        <strain evidence="8">DMR45628</strain>
    </source>
</reference>
<feature type="binding site" evidence="5">
    <location>
        <position position="113"/>
    </location>
    <ligand>
        <name>substrate</name>
    </ligand>
</feature>
<evidence type="ECO:0000313" key="8">
    <source>
        <dbReference type="EMBL" id="KAK9745819.1"/>
    </source>
</evidence>
<keyword evidence="9" id="KW-1185">Reference proteome</keyword>
<dbReference type="FunFam" id="3.20.20.100:FF:000006">
    <property type="entry name" value="Aldo-keto reductase family 1 member A1"/>
    <property type="match status" value="1"/>
</dbReference>
<dbReference type="Proteomes" id="UP001458880">
    <property type="component" value="Unassembled WGS sequence"/>
</dbReference>
<dbReference type="PRINTS" id="PR00069">
    <property type="entry name" value="ALDKETRDTASE"/>
</dbReference>
<feature type="domain" description="NADP-dependent oxidoreductase" evidence="7">
    <location>
        <begin position="32"/>
        <end position="298"/>
    </location>
</feature>
<dbReference type="PROSITE" id="PS00062">
    <property type="entry name" value="ALDOKETO_REDUCTASE_2"/>
    <property type="match status" value="1"/>
</dbReference>
<evidence type="ECO:0000256" key="4">
    <source>
        <dbReference type="PIRSR" id="PIRSR000097-1"/>
    </source>
</evidence>
<comment type="caution">
    <text evidence="8">The sequence shown here is derived from an EMBL/GenBank/DDBJ whole genome shotgun (WGS) entry which is preliminary data.</text>
</comment>
<dbReference type="InterPro" id="IPR023210">
    <property type="entry name" value="NADP_OxRdtase_dom"/>
</dbReference>
<gene>
    <name evidence="8" type="ORF">QE152_g6637</name>
</gene>